<evidence type="ECO:0000256" key="2">
    <source>
        <dbReference type="SAM" id="MobiDB-lite"/>
    </source>
</evidence>
<dbReference type="InterPro" id="IPR012349">
    <property type="entry name" value="Split_barrel_FMN-bd"/>
</dbReference>
<feature type="domain" description="Pyridoxamine 5'-phosphate oxidase N-terminal" evidence="3">
    <location>
        <begin position="30"/>
        <end position="131"/>
    </location>
</feature>
<feature type="region of interest" description="Disordered" evidence="2">
    <location>
        <begin position="1"/>
        <end position="22"/>
    </location>
</feature>
<dbReference type="Gene3D" id="2.30.110.10">
    <property type="entry name" value="Electron Transport, Fmn-binding Protein, Chain A"/>
    <property type="match status" value="1"/>
</dbReference>
<proteinExistence type="predicted"/>
<reference evidence="4 5" key="1">
    <citation type="journal article" date="2019" name="Int. J. Syst. Evol. Microbiol.">
        <title>The Global Catalogue of Microorganisms (GCM) 10K type strain sequencing project: providing services to taxonomists for standard genome sequencing and annotation.</title>
        <authorList>
            <consortium name="The Broad Institute Genomics Platform"/>
            <consortium name="The Broad Institute Genome Sequencing Center for Infectious Disease"/>
            <person name="Wu L."/>
            <person name="Ma J."/>
        </authorList>
    </citation>
    <scope>NUCLEOTIDE SEQUENCE [LARGE SCALE GENOMIC DNA]</scope>
    <source>
        <strain evidence="4 5">JCM 14303</strain>
    </source>
</reference>
<comment type="caution">
    <text evidence="4">The sequence shown here is derived from an EMBL/GenBank/DDBJ whole genome shotgun (WGS) entry which is preliminary data.</text>
</comment>
<keyword evidence="5" id="KW-1185">Reference proteome</keyword>
<evidence type="ECO:0000313" key="4">
    <source>
        <dbReference type="EMBL" id="GAA1544037.1"/>
    </source>
</evidence>
<dbReference type="EMBL" id="BAAANC010000003">
    <property type="protein sequence ID" value="GAA1544037.1"/>
    <property type="molecule type" value="Genomic_DNA"/>
</dbReference>
<dbReference type="Proteomes" id="UP001500363">
    <property type="component" value="Unassembled WGS sequence"/>
</dbReference>
<evidence type="ECO:0000313" key="5">
    <source>
        <dbReference type="Proteomes" id="UP001500363"/>
    </source>
</evidence>
<dbReference type="Pfam" id="PF01243">
    <property type="entry name" value="PNPOx_N"/>
    <property type="match status" value="1"/>
</dbReference>
<dbReference type="PANTHER" id="PTHR35176:SF4">
    <property type="entry name" value="PYRIDOXAMINE 5'-PHOSPHATE OXIDASE-RELATED FMN-BINDING"/>
    <property type="match status" value="1"/>
</dbReference>
<evidence type="ECO:0000256" key="1">
    <source>
        <dbReference type="ARBA" id="ARBA00023002"/>
    </source>
</evidence>
<dbReference type="RefSeq" id="WP_344179055.1">
    <property type="nucleotide sequence ID" value="NZ_BAAANC010000003.1"/>
</dbReference>
<sequence>MTGRIENQPETTLGPFSAPGATTTPWELTAEALRRTQKFSLATVRADGRPHVTPLLAIWAFGAMWFATGENEQKAKNLAGNPHCILTTGTNTLTGTDYVIEGEAALVADPDDRNAVAEAFEQAYGWHLTREDGTWYRMGDALRSGEVQLYRVGPTVAFAYQNGTEFSQTRYSWA</sequence>
<evidence type="ECO:0000259" key="3">
    <source>
        <dbReference type="Pfam" id="PF01243"/>
    </source>
</evidence>
<organism evidence="4 5">
    <name type="scientific">Kribbella lupini</name>
    <dbReference type="NCBI Taxonomy" id="291602"/>
    <lineage>
        <taxon>Bacteria</taxon>
        <taxon>Bacillati</taxon>
        <taxon>Actinomycetota</taxon>
        <taxon>Actinomycetes</taxon>
        <taxon>Propionibacteriales</taxon>
        <taxon>Kribbellaceae</taxon>
        <taxon>Kribbella</taxon>
    </lineage>
</organism>
<dbReference type="SUPFAM" id="SSF50475">
    <property type="entry name" value="FMN-binding split barrel"/>
    <property type="match status" value="1"/>
</dbReference>
<keyword evidence="1" id="KW-0560">Oxidoreductase</keyword>
<dbReference type="InterPro" id="IPR052019">
    <property type="entry name" value="F420H2_bilvrd_red/Heme_oxyg"/>
</dbReference>
<name>A0ABN2BQ31_9ACTN</name>
<dbReference type="InterPro" id="IPR011576">
    <property type="entry name" value="Pyridox_Oxase_N"/>
</dbReference>
<protein>
    <submittedName>
        <fullName evidence="4">Pyridoxamine 5'-phosphate oxidase family protein</fullName>
    </submittedName>
</protein>
<accession>A0ABN2BQ31</accession>
<gene>
    <name evidence="4" type="ORF">GCM10009741_54110</name>
</gene>
<dbReference type="PANTHER" id="PTHR35176">
    <property type="entry name" value="HEME OXYGENASE HI_0854-RELATED"/>
    <property type="match status" value="1"/>
</dbReference>